<evidence type="ECO:0000256" key="54">
    <source>
        <dbReference type="ARBA" id="ARBA00036409"/>
    </source>
</evidence>
<evidence type="ECO:0000256" key="37">
    <source>
        <dbReference type="ARBA" id="ARBA00022501"/>
    </source>
</evidence>
<reference evidence="61" key="1">
    <citation type="journal article" date="2017" name="G3 (Bethesda)">
        <title>De Novo Genome and Transcriptome Assembly of the Canadian Beaver (Castor canadensis).</title>
        <authorList>
            <person name="Lok S."/>
            <person name="Paton T.A."/>
            <person name="Wang Z."/>
            <person name="Kaur G."/>
            <person name="Walker S."/>
            <person name="Yuen R.K."/>
            <person name="Sung W.W."/>
            <person name="Whitney J."/>
            <person name="Buchanan J.A."/>
            <person name="Trost B."/>
            <person name="Singh N."/>
            <person name="Apresto B."/>
            <person name="Chen N."/>
            <person name="Coole M."/>
            <person name="Dawson T.J."/>
            <person name="Ho K.Y."/>
            <person name="Hu Z."/>
            <person name="Pullenayegum S."/>
            <person name="Samler K."/>
            <person name="Shipstone A."/>
            <person name="Tsoi F."/>
            <person name="Wang T."/>
            <person name="Pereira S.L."/>
            <person name="Rostami P."/>
            <person name="Ryan C.A."/>
            <person name="Tong A.H."/>
            <person name="Ng K."/>
            <person name="Sundaravadanam Y."/>
            <person name="Simpson J.T."/>
            <person name="Lim B.K."/>
            <person name="Engstrom M.D."/>
            <person name="Dutton C.J."/>
            <person name="Kerr K.C."/>
            <person name="Franke M."/>
            <person name="Rapley W."/>
            <person name="Wintle R.F."/>
            <person name="Scherer S.W."/>
        </authorList>
    </citation>
    <scope>NUCLEOTIDE SEQUENCE</scope>
    <source>
        <strain evidence="61">Ward</strain>
        <tissue evidence="61">Leukocyte</tissue>
    </source>
</reference>
<comment type="catalytic activity">
    <reaction evidence="18">
        <text>(4Z,7Z,10Z,13Z,16Z,19Z)-docosahexaenoate + AH2 + O2 = 17R-hydroxy-(4Z,7Z,10Z,13Z,15E,19Z)-docosahexaenoate + A + H2O</text>
        <dbReference type="Rhea" id="RHEA:48816"/>
        <dbReference type="ChEBI" id="CHEBI:13193"/>
        <dbReference type="ChEBI" id="CHEBI:15377"/>
        <dbReference type="ChEBI" id="CHEBI:15379"/>
        <dbReference type="ChEBI" id="CHEBI:17499"/>
        <dbReference type="ChEBI" id="CHEBI:77016"/>
        <dbReference type="ChEBI" id="CHEBI:90814"/>
    </reaction>
    <physiologicalReaction direction="left-to-right" evidence="18">
        <dbReference type="Rhea" id="RHEA:48817"/>
    </physiologicalReaction>
</comment>
<keyword evidence="42" id="KW-0492">Microsome</keyword>
<evidence type="ECO:0000256" key="58">
    <source>
        <dbReference type="ARBA" id="ARBA00049278"/>
    </source>
</evidence>
<evidence type="ECO:0000256" key="11">
    <source>
        <dbReference type="ARBA" id="ARBA00000678"/>
    </source>
</evidence>
<comment type="catalytic activity">
    <reaction evidence="4">
        <text>(8Z,11Z,14Z)-eicosatrienoate + 2 O2 = prostaglandin G1</text>
        <dbReference type="Rhea" id="RHEA:50424"/>
        <dbReference type="ChEBI" id="CHEBI:15379"/>
        <dbReference type="ChEBI" id="CHEBI:71589"/>
        <dbReference type="ChEBI" id="CHEBI:133084"/>
    </reaction>
    <physiologicalReaction direction="left-to-right" evidence="4">
        <dbReference type="Rhea" id="RHEA:50425"/>
    </physiologicalReaction>
</comment>
<dbReference type="InterPro" id="IPR037120">
    <property type="entry name" value="Haem_peroxidase_sf_animal"/>
</dbReference>
<comment type="catalytic activity">
    <reaction evidence="17">
        <text>(5Z,8Z,11Z,14Z,17Z)-eicosapentaenoate + AH2 + O2 = (18S)-hydroxy-(5Z,8Z,11Z,14Z,16E)-eicosapentaenoate + A + H2O</text>
        <dbReference type="Rhea" id="RHEA:50200"/>
        <dbReference type="ChEBI" id="CHEBI:13193"/>
        <dbReference type="ChEBI" id="CHEBI:15377"/>
        <dbReference type="ChEBI" id="CHEBI:15379"/>
        <dbReference type="ChEBI" id="CHEBI:17499"/>
        <dbReference type="ChEBI" id="CHEBI:58562"/>
        <dbReference type="ChEBI" id="CHEBI:132083"/>
    </reaction>
    <physiologicalReaction direction="left-to-right" evidence="17">
        <dbReference type="Rhea" id="RHEA:50201"/>
    </physiologicalReaction>
</comment>
<evidence type="ECO:0000313" key="61">
    <source>
        <dbReference type="EMBL" id="JAV39990.1"/>
    </source>
</evidence>
<evidence type="ECO:0000256" key="10">
    <source>
        <dbReference type="ARBA" id="ARBA00000608"/>
    </source>
</evidence>
<dbReference type="UniPathway" id="UPA00662"/>
<evidence type="ECO:0000256" key="23">
    <source>
        <dbReference type="ARBA" id="ARBA00001578"/>
    </source>
</evidence>
<comment type="catalytic activity">
    <reaction evidence="20">
        <text>(5Z,8Z,11Z,14Z)-eicosatetraenoate + AH2 + O2 = (15R)-hydroxy-(5Z,8Z,11Z,13E)-eicosatetraenoate + A + H2O</text>
        <dbReference type="Rhea" id="RHEA:50856"/>
        <dbReference type="ChEBI" id="CHEBI:13193"/>
        <dbReference type="ChEBI" id="CHEBI:15377"/>
        <dbReference type="ChEBI" id="CHEBI:15379"/>
        <dbReference type="ChEBI" id="CHEBI:17499"/>
        <dbReference type="ChEBI" id="CHEBI:32395"/>
        <dbReference type="ChEBI" id="CHEBI:78837"/>
    </reaction>
    <physiologicalReaction direction="left-to-right" evidence="20">
        <dbReference type="Rhea" id="RHEA:50857"/>
    </physiologicalReaction>
</comment>
<comment type="pathway">
    <text evidence="33">Lipid metabolism; prostaglandin biosynthesis.</text>
</comment>
<evidence type="ECO:0000256" key="56">
    <source>
        <dbReference type="ARBA" id="ARBA00048310"/>
    </source>
</evidence>
<evidence type="ECO:0000256" key="40">
    <source>
        <dbReference type="ARBA" id="ARBA00022824"/>
    </source>
</evidence>
<evidence type="ECO:0000256" key="18">
    <source>
        <dbReference type="ARBA" id="ARBA00001077"/>
    </source>
</evidence>
<comment type="catalytic activity">
    <reaction evidence="5">
        <text>(7Z,10Z,13Z,16Z,19Z)-docosapentaenoate + AH2 + O2 = 13R-hydroxy-(7Z,10Z,14E,16Z,19Z)-docosapentaenoate + A + H2O</text>
        <dbReference type="Rhea" id="RHEA:48852"/>
        <dbReference type="ChEBI" id="CHEBI:13193"/>
        <dbReference type="ChEBI" id="CHEBI:15377"/>
        <dbReference type="ChEBI" id="CHEBI:15379"/>
        <dbReference type="ChEBI" id="CHEBI:17499"/>
        <dbReference type="ChEBI" id="CHEBI:77224"/>
        <dbReference type="ChEBI" id="CHEBI:90824"/>
    </reaction>
    <physiologicalReaction direction="left-to-right" evidence="5">
        <dbReference type="Rhea" id="RHEA:48853"/>
    </physiologicalReaction>
</comment>
<evidence type="ECO:0000256" key="52">
    <source>
        <dbReference type="ARBA" id="ARBA00036358"/>
    </source>
</evidence>
<comment type="catalytic activity">
    <reaction evidence="16">
        <text>2-(5Z,8Z,11Z,14Z)-eicosatetraenoyl-sn-glycero-3-phosphoethanolamine + 2 O2 = 2-(prostaglandin G2)-sn-glycero-3-phosphoethanolamine</text>
        <dbReference type="Rhea" id="RHEA:54204"/>
        <dbReference type="ChEBI" id="CHEBI:15379"/>
        <dbReference type="ChEBI" id="CHEBI:76091"/>
        <dbReference type="ChEBI" id="CHEBI:138098"/>
    </reaction>
    <physiologicalReaction direction="left-to-right" evidence="16">
        <dbReference type="Rhea" id="RHEA:54205"/>
    </physiologicalReaction>
</comment>
<dbReference type="GO" id="GO:0005637">
    <property type="term" value="C:nuclear inner membrane"/>
    <property type="evidence" value="ECO:0007669"/>
    <property type="project" value="UniProtKB-SubCell"/>
</dbReference>
<keyword evidence="43" id="KW-0443">Lipid metabolism</keyword>
<comment type="catalytic activity">
    <reaction evidence="3">
        <text>2-(5Z,8Z,11Z,14Z)-eicosatetraenoyl-sn-glycero-3-phosphocholine + 2 O2 = 2-(prostaglandin G2)-sn-glycero-3-phosphocholine</text>
        <dbReference type="Rhea" id="RHEA:54212"/>
        <dbReference type="ChEBI" id="CHEBI:15379"/>
        <dbReference type="ChEBI" id="CHEBI:76079"/>
        <dbReference type="ChEBI" id="CHEBI:138100"/>
    </reaction>
    <physiologicalReaction direction="left-to-right" evidence="3">
        <dbReference type="Rhea" id="RHEA:54213"/>
    </physiologicalReaction>
</comment>
<evidence type="ECO:0000256" key="28">
    <source>
        <dbReference type="ARBA" id="ARBA00001767"/>
    </source>
</evidence>
<evidence type="ECO:0000256" key="24">
    <source>
        <dbReference type="ARBA" id="ARBA00001580"/>
    </source>
</evidence>
<dbReference type="GO" id="GO:0019371">
    <property type="term" value="P:cyclooxygenase pathway"/>
    <property type="evidence" value="ECO:0007669"/>
    <property type="project" value="TreeGrafter"/>
</dbReference>
<comment type="subcellular location">
    <subcellularLocation>
        <location evidence="31">Endoplasmic reticulum membrane</location>
        <topology evidence="31">Peripheral membrane protein</topology>
    </subcellularLocation>
    <subcellularLocation>
        <location evidence="29">Microsome membrane</location>
        <topology evidence="29">Peripheral membrane protein</topology>
    </subcellularLocation>
    <subcellularLocation>
        <location evidence="30">Nucleus inner membrane</location>
        <topology evidence="30">Peripheral membrane protein</topology>
    </subcellularLocation>
    <subcellularLocation>
        <location evidence="32">Nucleus outer membrane</location>
        <topology evidence="32">Peripheral membrane protein</topology>
    </subcellularLocation>
</comment>
<evidence type="ECO:0000256" key="32">
    <source>
        <dbReference type="ARBA" id="ARBA00004509"/>
    </source>
</evidence>
<comment type="catalytic activity">
    <reaction evidence="13">
        <text>(5Z,8Z,11Z,14Z,17Z)-eicosapentaenoate + AH2 + O2 = (18R)-hydroxy-(5Z,8Z,11Z,14Z,16E)-eicosapentaenoate + A + H2O</text>
        <dbReference type="Rhea" id="RHEA:48836"/>
        <dbReference type="ChEBI" id="CHEBI:13193"/>
        <dbReference type="ChEBI" id="CHEBI:15377"/>
        <dbReference type="ChEBI" id="CHEBI:15379"/>
        <dbReference type="ChEBI" id="CHEBI:17499"/>
        <dbReference type="ChEBI" id="CHEBI:58562"/>
        <dbReference type="ChEBI" id="CHEBI:90818"/>
    </reaction>
    <physiologicalReaction direction="left-to-right" evidence="13">
        <dbReference type="Rhea" id="RHEA:48837"/>
    </physiologicalReaction>
</comment>
<comment type="catalytic activity">
    <reaction evidence="6">
        <text>2-(5Z,8Z,11Z,14Z)-eicosatetraenoyl-sn-glycero-3-phosphocholine + AH2 + O2 = 2-[(15S)-hydroxy-(5Z,8Z,11Z,13E)-eicosatetraenoyl]-sn-glycero-3-phosphocholine + A + H2O</text>
        <dbReference type="Rhea" id="RHEA:53684"/>
        <dbReference type="ChEBI" id="CHEBI:13193"/>
        <dbReference type="ChEBI" id="CHEBI:15377"/>
        <dbReference type="ChEBI" id="CHEBI:15379"/>
        <dbReference type="ChEBI" id="CHEBI:17499"/>
        <dbReference type="ChEBI" id="CHEBI:76079"/>
        <dbReference type="ChEBI" id="CHEBI:137584"/>
    </reaction>
    <physiologicalReaction direction="left-to-right" evidence="6">
        <dbReference type="Rhea" id="RHEA:53685"/>
    </physiologicalReaction>
</comment>
<evidence type="ECO:0000256" key="27">
    <source>
        <dbReference type="ARBA" id="ARBA00001736"/>
    </source>
</evidence>
<evidence type="ECO:0000256" key="19">
    <source>
        <dbReference type="ARBA" id="ARBA00001305"/>
    </source>
</evidence>
<evidence type="ECO:0000256" key="14">
    <source>
        <dbReference type="ARBA" id="ARBA00000949"/>
    </source>
</evidence>
<keyword evidence="41" id="KW-0276">Fatty acid metabolism</keyword>
<evidence type="ECO:0000256" key="44">
    <source>
        <dbReference type="ARBA" id="ARBA00023160"/>
    </source>
</evidence>
<comment type="catalytic activity">
    <reaction evidence="10">
        <text>(5S)-hydroxy-(6E,8Z,11Z,14Z)-eicosatetraenoate + AH2 + O2 = (5S,15S)-dihydroxy-(6E,8Z,11Z,13E)-eicosatetraenoate + A + H2O</text>
        <dbReference type="Rhea" id="RHEA:48808"/>
        <dbReference type="ChEBI" id="CHEBI:13193"/>
        <dbReference type="ChEBI" id="CHEBI:15377"/>
        <dbReference type="ChEBI" id="CHEBI:15379"/>
        <dbReference type="ChEBI" id="CHEBI:17499"/>
        <dbReference type="ChEBI" id="CHEBI:90632"/>
        <dbReference type="ChEBI" id="CHEBI:90813"/>
    </reaction>
    <physiologicalReaction direction="left-to-right" evidence="10">
        <dbReference type="Rhea" id="RHEA:48809"/>
    </physiologicalReaction>
</comment>
<organism evidence="61">
    <name type="scientific">Castor canadensis</name>
    <name type="common">American beaver</name>
    <dbReference type="NCBI Taxonomy" id="51338"/>
    <lineage>
        <taxon>Eukaryota</taxon>
        <taxon>Metazoa</taxon>
        <taxon>Chordata</taxon>
        <taxon>Craniata</taxon>
        <taxon>Vertebrata</taxon>
        <taxon>Euteleostomi</taxon>
        <taxon>Mammalia</taxon>
        <taxon>Eutheria</taxon>
        <taxon>Euarchontoglires</taxon>
        <taxon>Glires</taxon>
        <taxon>Rodentia</taxon>
        <taxon>Castorimorpha</taxon>
        <taxon>Castoridae</taxon>
        <taxon>Castor</taxon>
    </lineage>
</organism>
<keyword evidence="38" id="KW-0444">Lipid biosynthesis</keyword>
<keyword evidence="40" id="KW-0256">Endoplasmic reticulum</keyword>
<evidence type="ECO:0000256" key="45">
    <source>
        <dbReference type="ARBA" id="ARBA00023566"/>
    </source>
</evidence>
<evidence type="ECO:0000256" key="26">
    <source>
        <dbReference type="ARBA" id="ARBA00001704"/>
    </source>
</evidence>
<evidence type="ECO:0000256" key="6">
    <source>
        <dbReference type="ARBA" id="ARBA00000429"/>
    </source>
</evidence>
<comment type="catalytic activity">
    <reaction evidence="21">
        <text>(5Z,8Z,11Z,14Z,17Z)-eicosapentaenoate + AH2 + O2 = (15R)-hydroxy-(5Z,8Z,11Z,13E,17Z)-eicosapentaenoate + A + H2O</text>
        <dbReference type="Rhea" id="RHEA:48840"/>
        <dbReference type="ChEBI" id="CHEBI:13193"/>
        <dbReference type="ChEBI" id="CHEBI:15377"/>
        <dbReference type="ChEBI" id="CHEBI:15379"/>
        <dbReference type="ChEBI" id="CHEBI:17499"/>
        <dbReference type="ChEBI" id="CHEBI:58562"/>
        <dbReference type="ChEBI" id="CHEBI:90819"/>
    </reaction>
    <physiologicalReaction direction="left-to-right" evidence="21">
        <dbReference type="Rhea" id="RHEA:48841"/>
    </physiologicalReaction>
</comment>
<evidence type="ECO:0000256" key="53">
    <source>
        <dbReference type="ARBA" id="ARBA00036380"/>
    </source>
</evidence>
<dbReference type="SUPFAM" id="SSF48113">
    <property type="entry name" value="Heme-dependent peroxidases"/>
    <property type="match status" value="1"/>
</dbReference>
<evidence type="ECO:0000256" key="21">
    <source>
        <dbReference type="ARBA" id="ARBA00001414"/>
    </source>
</evidence>
<evidence type="ECO:0000256" key="43">
    <source>
        <dbReference type="ARBA" id="ARBA00023098"/>
    </source>
</evidence>
<dbReference type="GO" id="GO:0020037">
    <property type="term" value="F:heme binding"/>
    <property type="evidence" value="ECO:0007669"/>
    <property type="project" value="InterPro"/>
</dbReference>
<evidence type="ECO:0000256" key="13">
    <source>
        <dbReference type="ARBA" id="ARBA00000931"/>
    </source>
</evidence>
<evidence type="ECO:0000256" key="34">
    <source>
        <dbReference type="ARBA" id="ARBA00011738"/>
    </source>
</evidence>
<evidence type="ECO:0000256" key="59">
    <source>
        <dbReference type="PROSITE-ProRule" id="PRU00076"/>
    </source>
</evidence>
<comment type="catalytic activity">
    <reaction evidence="11">
        <text>2-(5Z,8Z,11Z,14Z)-eicosatetraenoyl-sn-glycero-3-phosphocholine + AH2 + O2 = 2-[(15R)-hydroxy-(5Z,8Z,11Z,13E)-eicosatetraenoyl]-sn-glycero-3-phosphocholine + A + H2O</text>
        <dbReference type="Rhea" id="RHEA:53680"/>
        <dbReference type="ChEBI" id="CHEBI:13193"/>
        <dbReference type="ChEBI" id="CHEBI:15377"/>
        <dbReference type="ChEBI" id="CHEBI:15379"/>
        <dbReference type="ChEBI" id="CHEBI:17499"/>
        <dbReference type="ChEBI" id="CHEBI:76079"/>
        <dbReference type="ChEBI" id="CHEBI:137583"/>
    </reaction>
    <physiologicalReaction direction="left-to-right" evidence="11">
        <dbReference type="Rhea" id="RHEA:53681"/>
    </physiologicalReaction>
</comment>
<evidence type="ECO:0000256" key="55">
    <source>
        <dbReference type="ARBA" id="ARBA00047673"/>
    </source>
</evidence>
<evidence type="ECO:0000256" key="2">
    <source>
        <dbReference type="ARBA" id="ARBA00000144"/>
    </source>
</evidence>
<evidence type="ECO:0000256" key="8">
    <source>
        <dbReference type="ARBA" id="ARBA00000487"/>
    </source>
</evidence>
<evidence type="ECO:0000256" key="12">
    <source>
        <dbReference type="ARBA" id="ARBA00000763"/>
    </source>
</evidence>
<evidence type="ECO:0000256" key="42">
    <source>
        <dbReference type="ARBA" id="ARBA00022848"/>
    </source>
</evidence>
<comment type="catalytic activity">
    <reaction evidence="28">
        <text>(9Z,12Z)-octadecadienoate + AH2 + O2 = 9-hydroxy-(10E,12Z)-octadecadienoate + A + H2O</text>
        <dbReference type="Rhea" id="RHEA:50864"/>
        <dbReference type="ChEBI" id="CHEBI:13193"/>
        <dbReference type="ChEBI" id="CHEBI:15377"/>
        <dbReference type="ChEBI" id="CHEBI:15379"/>
        <dbReference type="ChEBI" id="CHEBI:17499"/>
        <dbReference type="ChEBI" id="CHEBI:30245"/>
        <dbReference type="ChEBI" id="CHEBI:133820"/>
    </reaction>
    <physiologicalReaction direction="left-to-right" evidence="28">
        <dbReference type="Rhea" id="RHEA:50865"/>
    </physiologicalReaction>
</comment>
<comment type="catalytic activity">
    <reaction evidence="57">
        <text>prostaglandin G1 + AH2 = prostaglandin H1 + A + H2O</text>
        <dbReference type="Rhea" id="RHEA:50432"/>
        <dbReference type="ChEBI" id="CHEBI:13193"/>
        <dbReference type="ChEBI" id="CHEBI:15377"/>
        <dbReference type="ChEBI" id="CHEBI:17499"/>
        <dbReference type="ChEBI" id="CHEBI:90793"/>
        <dbReference type="ChEBI" id="CHEBI:133084"/>
    </reaction>
    <physiologicalReaction direction="left-to-right" evidence="57">
        <dbReference type="Rhea" id="RHEA:50433"/>
    </physiologicalReaction>
</comment>
<comment type="catalytic activity">
    <reaction evidence="9">
        <text>2-(5Z,8Z,11Z,14Z-eicosatetraenoyl)-glycerol + 2 O2 = 2-glyceryl-prostaglandin G2</text>
        <dbReference type="Rhea" id="RHEA:45288"/>
        <dbReference type="ChEBI" id="CHEBI:15379"/>
        <dbReference type="ChEBI" id="CHEBI:52392"/>
        <dbReference type="ChEBI" id="CHEBI:85165"/>
    </reaction>
    <physiologicalReaction direction="left-to-right" evidence="9">
        <dbReference type="Rhea" id="RHEA:45289"/>
    </physiologicalReaction>
</comment>
<comment type="catalytic activity">
    <reaction evidence="22">
        <text>2-glyceryl-prostaglandin G2 + AH2 = 2-glyceryl-prostaglandin H2 + A + H2O</text>
        <dbReference type="Rhea" id="RHEA:45292"/>
        <dbReference type="ChEBI" id="CHEBI:13193"/>
        <dbReference type="ChEBI" id="CHEBI:15377"/>
        <dbReference type="ChEBI" id="CHEBI:17499"/>
        <dbReference type="ChEBI" id="CHEBI:85165"/>
        <dbReference type="ChEBI" id="CHEBI:85166"/>
    </reaction>
    <physiologicalReaction direction="left-to-right" evidence="22">
        <dbReference type="Rhea" id="RHEA:45293"/>
    </physiologicalReaction>
</comment>
<dbReference type="GO" id="GO:0004601">
    <property type="term" value="F:peroxidase activity"/>
    <property type="evidence" value="ECO:0007669"/>
    <property type="project" value="InterPro"/>
</dbReference>
<dbReference type="InterPro" id="IPR000742">
    <property type="entry name" value="EGF"/>
</dbReference>
<protein>
    <recommendedName>
        <fullName evidence="36">Prostaglandin G/H synthase 2</fullName>
        <ecNumber evidence="35">1.14.99.1</ecNumber>
    </recommendedName>
    <alternativeName>
        <fullName evidence="47">Cyclooxygenase-2</fullName>
    </alternativeName>
    <alternativeName>
        <fullName evidence="46">PHS II</fullName>
    </alternativeName>
    <alternativeName>
        <fullName evidence="48">Prostaglandin H2 synthase 2</fullName>
    </alternativeName>
    <alternativeName>
        <fullName evidence="49">Prostaglandin-endoperoxide synthase 2</fullName>
    </alternativeName>
</protein>
<evidence type="ECO:0000256" key="35">
    <source>
        <dbReference type="ARBA" id="ARBA00012440"/>
    </source>
</evidence>
<keyword evidence="44" id="KW-0275">Fatty acid biosynthesis</keyword>
<evidence type="ECO:0000256" key="57">
    <source>
        <dbReference type="ARBA" id="ARBA00048476"/>
    </source>
</evidence>
<dbReference type="GO" id="GO:0005789">
    <property type="term" value="C:endoplasmic reticulum membrane"/>
    <property type="evidence" value="ECO:0007669"/>
    <property type="project" value="UniProtKB-SubCell"/>
</dbReference>
<evidence type="ECO:0000259" key="60">
    <source>
        <dbReference type="PROSITE" id="PS50026"/>
    </source>
</evidence>
<feature type="domain" description="EGF-like" evidence="60">
    <location>
        <begin position="1"/>
        <end position="23"/>
    </location>
</feature>
<comment type="catalytic activity">
    <reaction evidence="52">
        <text>(9Z,12Z)-octadecadienoate + AH2 + O2 = (13S)-hydroxy-(9Z,11E)-octadecadienoate + A + H2O</text>
        <dbReference type="Rhea" id="RHEA:75451"/>
        <dbReference type="ChEBI" id="CHEBI:13193"/>
        <dbReference type="ChEBI" id="CHEBI:15377"/>
        <dbReference type="ChEBI" id="CHEBI:15379"/>
        <dbReference type="ChEBI" id="CHEBI:17499"/>
        <dbReference type="ChEBI" id="CHEBI:30245"/>
        <dbReference type="ChEBI" id="CHEBI:90850"/>
    </reaction>
    <physiologicalReaction direction="left-to-right" evidence="52">
        <dbReference type="Rhea" id="RHEA:75452"/>
    </physiologicalReaction>
</comment>
<accession>A0A250Y8R8</accession>
<evidence type="ECO:0000256" key="47">
    <source>
        <dbReference type="ARBA" id="ARBA00031216"/>
    </source>
</evidence>
<evidence type="ECO:0000256" key="9">
    <source>
        <dbReference type="ARBA" id="ARBA00000559"/>
    </source>
</evidence>
<keyword evidence="37" id="KW-0644">Prostaglandin metabolism</keyword>
<comment type="subunit">
    <text evidence="34">Homodimer.</text>
</comment>
<dbReference type="AlphaFoldDB" id="A0A250Y8R8"/>
<sequence>MSIGFDQYECDCTRTGFYGENCSTPEFLTRIKLLLKPTPNTVHYILTHFKGVWNIVNNIPFLRNSIMKYVLTCKYKSLRSSASSKENNAF</sequence>
<comment type="catalytic activity">
    <reaction evidence="27">
        <text>2-(5Z,8Z,11Z,14Z)-eicosatetraenoyl-sn-glycero-3-phosphocholine + AH2 + O2 = 2-[(11R)-hydroxy-(5Z,8Z,12E,14Z)-eicosatetraenoyl]-sn-glycero-3-phosphocholine + A + H2O</text>
        <dbReference type="Rhea" id="RHEA:53676"/>
        <dbReference type="ChEBI" id="CHEBI:13193"/>
        <dbReference type="ChEBI" id="CHEBI:15377"/>
        <dbReference type="ChEBI" id="CHEBI:15379"/>
        <dbReference type="ChEBI" id="CHEBI:17499"/>
        <dbReference type="ChEBI" id="CHEBI:76079"/>
        <dbReference type="ChEBI" id="CHEBI:137582"/>
    </reaction>
    <physiologicalReaction direction="left-to-right" evidence="27">
        <dbReference type="Rhea" id="RHEA:53677"/>
    </physiologicalReaction>
</comment>
<evidence type="ECO:0000256" key="33">
    <source>
        <dbReference type="ARBA" id="ARBA00004702"/>
    </source>
</evidence>
<comment type="catalytic activity">
    <reaction evidence="25">
        <text>(5Z,8Z,11Z,14Z)-eicosatetraenoate + O2 = (15R)-hydroperoxy-(5Z,8Z,11Z,13E)-eicosatetraenoate</text>
        <dbReference type="Rhea" id="RHEA:42284"/>
        <dbReference type="ChEBI" id="CHEBI:15379"/>
        <dbReference type="ChEBI" id="CHEBI:32395"/>
        <dbReference type="ChEBI" id="CHEBI:82626"/>
    </reaction>
    <physiologicalReaction direction="left-to-right" evidence="25">
        <dbReference type="Rhea" id="RHEA:42285"/>
    </physiologicalReaction>
</comment>
<evidence type="ECO:0000256" key="36">
    <source>
        <dbReference type="ARBA" id="ARBA00020406"/>
    </source>
</evidence>
<dbReference type="GO" id="GO:0005640">
    <property type="term" value="C:nuclear outer membrane"/>
    <property type="evidence" value="ECO:0007669"/>
    <property type="project" value="UniProtKB-SubCell"/>
</dbReference>
<evidence type="ECO:0000256" key="3">
    <source>
        <dbReference type="ARBA" id="ARBA00000197"/>
    </source>
</evidence>
<evidence type="ECO:0000256" key="22">
    <source>
        <dbReference type="ARBA" id="ARBA00001567"/>
    </source>
</evidence>
<evidence type="ECO:0000256" key="4">
    <source>
        <dbReference type="ARBA" id="ARBA00000224"/>
    </source>
</evidence>
<comment type="catalytic activity">
    <reaction evidence="2">
        <text>(5Z,8Z,11Z,14Z)-eicosatetraenoate + 2 O2 = prostaglandin G2</text>
        <dbReference type="Rhea" id="RHEA:42596"/>
        <dbReference type="ChEBI" id="CHEBI:15379"/>
        <dbReference type="ChEBI" id="CHEBI:32395"/>
        <dbReference type="ChEBI" id="CHEBI:82629"/>
    </reaction>
    <physiologicalReaction direction="left-to-right" evidence="2">
        <dbReference type="Rhea" id="RHEA:42597"/>
    </physiologicalReaction>
</comment>
<dbReference type="Gene3D" id="1.10.640.10">
    <property type="entry name" value="Haem peroxidase domain superfamily, animal type"/>
    <property type="match status" value="1"/>
</dbReference>
<comment type="catalytic activity">
    <reaction evidence="7">
        <text>(5S)-hydroxy-(6E,8Z,11Z,14Z)-eicosatetraenoate + AH2 + O2 = (5S,11R)-dihydroxy-(6E,8Z,12E,14Z)-eicosatetraenoate + A + H2O</text>
        <dbReference type="Rhea" id="RHEA:48804"/>
        <dbReference type="ChEBI" id="CHEBI:13193"/>
        <dbReference type="ChEBI" id="CHEBI:15377"/>
        <dbReference type="ChEBI" id="CHEBI:15379"/>
        <dbReference type="ChEBI" id="CHEBI:17499"/>
        <dbReference type="ChEBI" id="CHEBI:90632"/>
        <dbReference type="ChEBI" id="CHEBI:90810"/>
    </reaction>
    <physiologicalReaction direction="left-to-right" evidence="7">
        <dbReference type="Rhea" id="RHEA:48805"/>
    </physiologicalReaction>
</comment>
<evidence type="ECO:0000256" key="30">
    <source>
        <dbReference type="ARBA" id="ARBA00004386"/>
    </source>
</evidence>
<comment type="catalytic activity">
    <reaction evidence="45">
        <text>(5Z,8Z,11Z,14Z)-eicosatetraenoate + O2 = 11R-hydroperoxy-(5Z,8Z,12E,14Z)-eicosatetraenoate</text>
        <dbReference type="Rhea" id="RHEA:42280"/>
        <dbReference type="ChEBI" id="CHEBI:15379"/>
        <dbReference type="ChEBI" id="CHEBI:32395"/>
        <dbReference type="ChEBI" id="CHEBI:82628"/>
    </reaction>
    <physiologicalReaction direction="left-to-right" evidence="45">
        <dbReference type="Rhea" id="RHEA:42281"/>
    </physiologicalReaction>
</comment>
<evidence type="ECO:0000256" key="16">
    <source>
        <dbReference type="ARBA" id="ARBA00000990"/>
    </source>
</evidence>
<comment type="catalytic activity">
    <reaction evidence="51">
        <text>(9Z,12Z)-octadecadienoate + AH2 + O2 = (9R)-hydroxy-(10E,12Z)-octadecadienoate + A + H2O</text>
        <dbReference type="Rhea" id="RHEA:75447"/>
        <dbReference type="ChEBI" id="CHEBI:13193"/>
        <dbReference type="ChEBI" id="CHEBI:15377"/>
        <dbReference type="ChEBI" id="CHEBI:15379"/>
        <dbReference type="ChEBI" id="CHEBI:17499"/>
        <dbReference type="ChEBI" id="CHEBI:30245"/>
        <dbReference type="ChEBI" id="CHEBI:77895"/>
    </reaction>
    <physiologicalReaction direction="left-to-right" evidence="51">
        <dbReference type="Rhea" id="RHEA:75448"/>
    </physiologicalReaction>
</comment>
<dbReference type="EC" id="1.14.99.1" evidence="35"/>
<comment type="catalytic activity">
    <reaction evidence="19">
        <text>(4Z,7Z,10Z,13Z,16Z,19Z)-docosahexaenoate + AH2 + O2 = 13-hydroxy-(4Z,7Z,10Z,14E,16Z,19Z)-docosahexaenoate + A + H2O</text>
        <dbReference type="Rhea" id="RHEA:48820"/>
        <dbReference type="ChEBI" id="CHEBI:13193"/>
        <dbReference type="ChEBI" id="CHEBI:15377"/>
        <dbReference type="ChEBI" id="CHEBI:15379"/>
        <dbReference type="ChEBI" id="CHEBI:17499"/>
        <dbReference type="ChEBI" id="CHEBI:77016"/>
        <dbReference type="ChEBI" id="CHEBI:90815"/>
    </reaction>
    <physiologicalReaction direction="left-to-right" evidence="19">
        <dbReference type="Rhea" id="RHEA:48821"/>
    </physiologicalReaction>
</comment>
<keyword evidence="39" id="KW-0643">Prostaglandin biosynthesis</keyword>
<dbReference type="PANTHER" id="PTHR11903">
    <property type="entry name" value="PROSTAGLANDIN G/H SYNTHASE"/>
    <property type="match status" value="1"/>
</dbReference>
<comment type="catalytic activity">
    <reaction evidence="8">
        <text>(5S)-hydroxy-(6E,8Z,11Z,14Z)-eicosatetraenoate + AH2 + O2 = (5S,15R)-dihydroxy-(6E,8Z,11Z,13E)-eicosatetraenoate + A + H2O</text>
        <dbReference type="Rhea" id="RHEA:48812"/>
        <dbReference type="ChEBI" id="CHEBI:13193"/>
        <dbReference type="ChEBI" id="CHEBI:15377"/>
        <dbReference type="ChEBI" id="CHEBI:15379"/>
        <dbReference type="ChEBI" id="CHEBI:17499"/>
        <dbReference type="ChEBI" id="CHEBI:90632"/>
        <dbReference type="ChEBI" id="CHEBI:90812"/>
    </reaction>
    <physiologicalReaction direction="left-to-right" evidence="8">
        <dbReference type="Rhea" id="RHEA:48813"/>
    </physiologicalReaction>
</comment>
<dbReference type="PROSITE" id="PS50026">
    <property type="entry name" value="EGF_3"/>
    <property type="match status" value="1"/>
</dbReference>
<comment type="catalytic activity">
    <reaction evidence="58">
        <text>prostaglandin G3 + AH2 = prostaglandin H3 + A + H2O</text>
        <dbReference type="Rhea" id="RHEA:50448"/>
        <dbReference type="ChEBI" id="CHEBI:13193"/>
        <dbReference type="ChEBI" id="CHEBI:15377"/>
        <dbReference type="ChEBI" id="CHEBI:17499"/>
        <dbReference type="ChEBI" id="CHEBI:133133"/>
        <dbReference type="ChEBI" id="CHEBI:133134"/>
    </reaction>
    <physiologicalReaction direction="left-to-right" evidence="58">
        <dbReference type="Rhea" id="RHEA:50449"/>
    </physiologicalReaction>
</comment>
<evidence type="ECO:0000256" key="50">
    <source>
        <dbReference type="ARBA" id="ARBA00035976"/>
    </source>
</evidence>
<dbReference type="EMBL" id="GFFW01004798">
    <property type="protein sequence ID" value="JAV39990.1"/>
    <property type="molecule type" value="Transcribed_RNA"/>
</dbReference>
<evidence type="ECO:0000256" key="51">
    <source>
        <dbReference type="ARBA" id="ARBA00036313"/>
    </source>
</evidence>
<evidence type="ECO:0000256" key="29">
    <source>
        <dbReference type="ARBA" id="ARBA00004174"/>
    </source>
</evidence>
<comment type="catalytic activity">
    <reaction evidence="14">
        <text>(5Z,8Z,11Z,14Z,17Z)-eicosapentaenoate + AH2 + O2 = (11R)-hydroxy-(5Z,8Z,12E,14Z,17Z)-eicosapentaenoate + A + H2O</text>
        <dbReference type="Rhea" id="RHEA:50848"/>
        <dbReference type="ChEBI" id="CHEBI:13193"/>
        <dbReference type="ChEBI" id="CHEBI:15377"/>
        <dbReference type="ChEBI" id="CHEBI:15379"/>
        <dbReference type="ChEBI" id="CHEBI:17499"/>
        <dbReference type="ChEBI" id="CHEBI:58562"/>
        <dbReference type="ChEBI" id="CHEBI:90820"/>
    </reaction>
    <physiologicalReaction direction="left-to-right" evidence="14">
        <dbReference type="Rhea" id="RHEA:50849"/>
    </physiologicalReaction>
</comment>
<evidence type="ECO:0000256" key="17">
    <source>
        <dbReference type="ARBA" id="ARBA00001068"/>
    </source>
</evidence>
<comment type="catalytic activity">
    <reaction evidence="26">
        <text>(5Z,8Z,11Z,14Z)-eicosatetraenoate + AH2 + O2 = (11R)-hydroxy-(5Z,8Z,12E,14Z)-eicosatetraenoate + A + H2O</text>
        <dbReference type="Rhea" id="RHEA:50852"/>
        <dbReference type="ChEBI" id="CHEBI:13193"/>
        <dbReference type="ChEBI" id="CHEBI:15377"/>
        <dbReference type="ChEBI" id="CHEBI:15379"/>
        <dbReference type="ChEBI" id="CHEBI:17499"/>
        <dbReference type="ChEBI" id="CHEBI:32395"/>
        <dbReference type="ChEBI" id="CHEBI:78836"/>
    </reaction>
    <physiologicalReaction direction="left-to-right" evidence="26">
        <dbReference type="Rhea" id="RHEA:50853"/>
    </physiologicalReaction>
</comment>
<dbReference type="Gene3D" id="2.10.25.10">
    <property type="entry name" value="Laminin"/>
    <property type="match status" value="1"/>
</dbReference>
<comment type="catalytic activity">
    <reaction evidence="12">
        <text>2-(prostaglandin G2)-sn-glycero-3-phosphocholine + AH2 = 2-(prostaglandin H2)-sn-glycero-3-phosphocholine + A + H2O</text>
        <dbReference type="Rhea" id="RHEA:54216"/>
        <dbReference type="ChEBI" id="CHEBI:13193"/>
        <dbReference type="ChEBI" id="CHEBI:15377"/>
        <dbReference type="ChEBI" id="CHEBI:17499"/>
        <dbReference type="ChEBI" id="CHEBI:138100"/>
        <dbReference type="ChEBI" id="CHEBI:138101"/>
    </reaction>
    <physiologicalReaction direction="left-to-right" evidence="12">
        <dbReference type="Rhea" id="RHEA:54217"/>
    </physiologicalReaction>
</comment>
<keyword evidence="59" id="KW-0245">EGF-like domain</keyword>
<comment type="caution">
    <text evidence="59">Lacks conserved residue(s) required for the propagation of feature annotation.</text>
</comment>
<dbReference type="PANTHER" id="PTHR11903:SF8">
    <property type="entry name" value="PROSTAGLANDIN G_H SYNTHASE 2"/>
    <property type="match status" value="1"/>
</dbReference>
<evidence type="ECO:0000256" key="7">
    <source>
        <dbReference type="ARBA" id="ARBA00000472"/>
    </source>
</evidence>
<evidence type="ECO:0000256" key="46">
    <source>
        <dbReference type="ARBA" id="ARBA00030839"/>
    </source>
</evidence>
<evidence type="ECO:0000256" key="49">
    <source>
        <dbReference type="ARBA" id="ARBA00033144"/>
    </source>
</evidence>
<name>A0A250Y8R8_CASCN</name>
<comment type="catalytic activity">
    <reaction evidence="15">
        <text>2-(prostaglandin G2)-sn-glycero-3-phosphoethanolamine + AH2 = 2-(prostaglandin H2)-sn-glycero-3-phosphoethanolamine + A + H2O</text>
        <dbReference type="Rhea" id="RHEA:54208"/>
        <dbReference type="ChEBI" id="CHEBI:13193"/>
        <dbReference type="ChEBI" id="CHEBI:15377"/>
        <dbReference type="ChEBI" id="CHEBI:17499"/>
        <dbReference type="ChEBI" id="CHEBI:138098"/>
        <dbReference type="ChEBI" id="CHEBI:138099"/>
    </reaction>
    <physiologicalReaction direction="left-to-right" evidence="15">
        <dbReference type="Rhea" id="RHEA:54209"/>
    </physiologicalReaction>
</comment>
<evidence type="ECO:0000256" key="48">
    <source>
        <dbReference type="ARBA" id="ARBA00031793"/>
    </source>
</evidence>
<evidence type="ECO:0000256" key="31">
    <source>
        <dbReference type="ARBA" id="ARBA00004406"/>
    </source>
</evidence>
<comment type="catalytic activity">
    <reaction evidence="50">
        <text>(9Z,12Z)-octadecadienoate + AH2 + O2 = (9S)-hydroxy-(10E,12Z)-octadecadienoate + A + H2O</text>
        <dbReference type="Rhea" id="RHEA:75459"/>
        <dbReference type="ChEBI" id="CHEBI:13193"/>
        <dbReference type="ChEBI" id="CHEBI:15377"/>
        <dbReference type="ChEBI" id="CHEBI:15379"/>
        <dbReference type="ChEBI" id="CHEBI:17499"/>
        <dbReference type="ChEBI" id="CHEBI:30245"/>
        <dbReference type="ChEBI" id="CHEBI:77852"/>
    </reaction>
    <physiologicalReaction direction="left-to-right" evidence="50">
        <dbReference type="Rhea" id="RHEA:75460"/>
    </physiologicalReaction>
</comment>
<dbReference type="GO" id="GO:0004666">
    <property type="term" value="F:prostaglandin-endoperoxide synthase activity"/>
    <property type="evidence" value="ECO:0007669"/>
    <property type="project" value="UniProtKB-EC"/>
</dbReference>
<evidence type="ECO:0000256" key="25">
    <source>
        <dbReference type="ARBA" id="ARBA00001587"/>
    </source>
</evidence>
<dbReference type="GO" id="GO:0006979">
    <property type="term" value="P:response to oxidative stress"/>
    <property type="evidence" value="ECO:0007669"/>
    <property type="project" value="InterPro"/>
</dbReference>
<dbReference type="GO" id="GO:0016702">
    <property type="term" value="F:oxidoreductase activity, acting on single donors with incorporation of molecular oxygen, incorporation of two atoms of oxygen"/>
    <property type="evidence" value="ECO:0007669"/>
    <property type="project" value="TreeGrafter"/>
</dbReference>
<comment type="catalytic activity">
    <reaction evidence="55">
        <text>(5Z,8Z,11Z,14Z)-eicosatetraenoate + AH2 + 2 O2 = prostaglandin H2 + A + H2O</text>
        <dbReference type="Rhea" id="RHEA:23728"/>
        <dbReference type="ChEBI" id="CHEBI:13193"/>
        <dbReference type="ChEBI" id="CHEBI:15377"/>
        <dbReference type="ChEBI" id="CHEBI:15379"/>
        <dbReference type="ChEBI" id="CHEBI:17499"/>
        <dbReference type="ChEBI" id="CHEBI:32395"/>
        <dbReference type="ChEBI" id="CHEBI:57405"/>
        <dbReference type="EC" id="1.14.99.1"/>
    </reaction>
    <physiologicalReaction direction="left-to-right" evidence="55">
        <dbReference type="Rhea" id="RHEA:23729"/>
    </physiologicalReaction>
</comment>
<evidence type="ECO:0000256" key="38">
    <source>
        <dbReference type="ARBA" id="ARBA00022516"/>
    </source>
</evidence>
<comment type="catalytic activity">
    <reaction evidence="53">
        <text>(15S)-hydroperoxy-(5Z,8Z,11Z,13E)-eicosatetraenoate + AH2 = (15S)-hydroxy-(5Z,8Z,11Z,13E)-eicosatetraenoate + A + H2O</text>
        <dbReference type="Rhea" id="RHEA:48856"/>
        <dbReference type="ChEBI" id="CHEBI:13193"/>
        <dbReference type="ChEBI" id="CHEBI:15377"/>
        <dbReference type="ChEBI" id="CHEBI:17499"/>
        <dbReference type="ChEBI" id="CHEBI:57409"/>
        <dbReference type="ChEBI" id="CHEBI:57446"/>
    </reaction>
    <physiologicalReaction direction="left-to-right" evidence="53">
        <dbReference type="Rhea" id="RHEA:48857"/>
    </physiologicalReaction>
</comment>
<evidence type="ECO:0000256" key="15">
    <source>
        <dbReference type="ARBA" id="ARBA00000973"/>
    </source>
</evidence>
<dbReference type="GO" id="GO:0043005">
    <property type="term" value="C:neuron projection"/>
    <property type="evidence" value="ECO:0007669"/>
    <property type="project" value="TreeGrafter"/>
</dbReference>
<dbReference type="InterPro" id="IPR050783">
    <property type="entry name" value="Oxylipin_biosynth_metab"/>
</dbReference>
<comment type="catalytic activity">
    <reaction evidence="23">
        <text>(5Z,8Z,11Z,14Z,17Z)-eicosapentaenoate + 2 O2 = prostaglandin G3</text>
        <dbReference type="Rhea" id="RHEA:50444"/>
        <dbReference type="ChEBI" id="CHEBI:15379"/>
        <dbReference type="ChEBI" id="CHEBI:58562"/>
        <dbReference type="ChEBI" id="CHEBI:133133"/>
    </reaction>
    <physiologicalReaction direction="left-to-right" evidence="23">
        <dbReference type="Rhea" id="RHEA:50445"/>
    </physiologicalReaction>
</comment>
<comment type="catalytic activity">
    <reaction evidence="54">
        <text>(9Z,12Z)-octadecadienoate + AH2 + O2 = (13R)-hydroxy-(9Z,11E)-octadecadienoate + A + H2O</text>
        <dbReference type="Rhea" id="RHEA:75455"/>
        <dbReference type="ChEBI" id="CHEBI:13193"/>
        <dbReference type="ChEBI" id="CHEBI:15377"/>
        <dbReference type="ChEBI" id="CHEBI:15379"/>
        <dbReference type="ChEBI" id="CHEBI:17499"/>
        <dbReference type="ChEBI" id="CHEBI:30245"/>
        <dbReference type="ChEBI" id="CHEBI:136655"/>
    </reaction>
    <physiologicalReaction direction="left-to-right" evidence="54">
        <dbReference type="Rhea" id="RHEA:75456"/>
    </physiologicalReaction>
</comment>
<proteinExistence type="predicted"/>
<evidence type="ECO:0000256" key="41">
    <source>
        <dbReference type="ARBA" id="ARBA00022832"/>
    </source>
</evidence>
<evidence type="ECO:0000256" key="39">
    <source>
        <dbReference type="ARBA" id="ARBA00022585"/>
    </source>
</evidence>
<evidence type="ECO:0000256" key="20">
    <source>
        <dbReference type="ARBA" id="ARBA00001382"/>
    </source>
</evidence>
<evidence type="ECO:0000256" key="1">
    <source>
        <dbReference type="ARBA" id="ARBA00000021"/>
    </source>
</evidence>
<comment type="catalytic activity">
    <reaction evidence="56">
        <text>prostaglandin G2 + AH2 = prostaglandin H2 + A + H2O</text>
        <dbReference type="Rhea" id="RHEA:42600"/>
        <dbReference type="ChEBI" id="CHEBI:13193"/>
        <dbReference type="ChEBI" id="CHEBI:15377"/>
        <dbReference type="ChEBI" id="CHEBI:17499"/>
        <dbReference type="ChEBI" id="CHEBI:57405"/>
        <dbReference type="ChEBI" id="CHEBI:82629"/>
    </reaction>
    <physiologicalReaction direction="left-to-right" evidence="56">
        <dbReference type="Rhea" id="RHEA:42601"/>
    </physiologicalReaction>
</comment>
<comment type="catalytic activity">
    <reaction evidence="1">
        <text>(9Z,12Z)-octadecadienoate + AH2 + O2 = 13-hydroxy-(9Z,11E)-octadecadienoate + A + H2O</text>
        <dbReference type="Rhea" id="RHEA:50860"/>
        <dbReference type="ChEBI" id="CHEBI:13193"/>
        <dbReference type="ChEBI" id="CHEBI:15377"/>
        <dbReference type="ChEBI" id="CHEBI:15379"/>
        <dbReference type="ChEBI" id="CHEBI:17499"/>
        <dbReference type="ChEBI" id="CHEBI:30245"/>
        <dbReference type="ChEBI" id="CHEBI:133819"/>
    </reaction>
    <physiologicalReaction direction="left-to-right" evidence="1">
        <dbReference type="Rhea" id="RHEA:50861"/>
    </physiologicalReaction>
</comment>
<dbReference type="InterPro" id="IPR010255">
    <property type="entry name" value="Haem_peroxidase_sf"/>
</dbReference>
<evidence type="ECO:0000256" key="5">
    <source>
        <dbReference type="ARBA" id="ARBA00000425"/>
    </source>
</evidence>
<comment type="catalytic activity">
    <reaction evidence="24">
        <text>(5Z,8Z,11Z,14Z,17Z)-eicosapentaenoate + AH2 + O2 = (15S)-hydroxy-(5Z,8Z,11Z,13E,17Z)-eicosapentaenoate + A + H2O</text>
        <dbReference type="Rhea" id="RHEA:50196"/>
        <dbReference type="ChEBI" id="CHEBI:13193"/>
        <dbReference type="ChEBI" id="CHEBI:15377"/>
        <dbReference type="ChEBI" id="CHEBI:15379"/>
        <dbReference type="ChEBI" id="CHEBI:17499"/>
        <dbReference type="ChEBI" id="CHEBI:58562"/>
        <dbReference type="ChEBI" id="CHEBI:132087"/>
    </reaction>
    <physiologicalReaction direction="left-to-right" evidence="24">
        <dbReference type="Rhea" id="RHEA:50197"/>
    </physiologicalReaction>
</comment>